<dbReference type="InterPro" id="IPR058240">
    <property type="entry name" value="rSAM_sf"/>
</dbReference>
<dbReference type="Gene3D" id="3.20.20.70">
    <property type="entry name" value="Aldolase class I"/>
    <property type="match status" value="1"/>
</dbReference>
<dbReference type="CDD" id="cd01335">
    <property type="entry name" value="Radical_SAM"/>
    <property type="match status" value="1"/>
</dbReference>
<comment type="cofactor">
    <cofactor evidence="2">
        <name>[4Fe-4S] cluster</name>
        <dbReference type="ChEBI" id="CHEBI:49883"/>
    </cofactor>
</comment>
<dbReference type="GO" id="GO:0046872">
    <property type="term" value="F:metal ion binding"/>
    <property type="evidence" value="ECO:0007669"/>
    <property type="project" value="UniProtKB-KW"/>
</dbReference>
<comment type="caution">
    <text evidence="15">The sequence shown here is derived from an EMBL/GenBank/DDBJ whole genome shotgun (WGS) entry which is preliminary data.</text>
</comment>
<sequence>MPRDPASRPKTLRHVRDLADHGLVDGSSLPALERVAAQFAVAVTPTIVDLIDPSDPSDPVARQFLPDARELAIRDEELADPIGDDPFTPVKGIVHRYKDRVLLKPVHACPVYCRFCFRREMVGPGSDALNADELDAAIAYIAGNPQIWEVILTGGDPMILSPRRMGEIIARLNAIPHLGLVRIHTRVPVVDPARVDAEMVVALKGRRIATWVVLHSNHWREFGEEGKAAIARLVDAGIPMLGQSVLMRGVNDDVETLTRTFRTMVANRIKPYHLNHGDLAKGTSHFRTTVAQGRALMKSLRGDVSGLCQPTYILDIPGGHGKVPLTESYLTPTGDDGEWRVEDPRGTHHPYRG</sequence>
<name>A0A255Z3C3_9PROT</name>
<gene>
    <name evidence="15" type="ORF">CHU95_06920</name>
</gene>
<feature type="domain" description="Radical SAM core" evidence="14">
    <location>
        <begin position="95"/>
        <end position="307"/>
    </location>
</feature>
<dbReference type="EMBL" id="NOXU01000024">
    <property type="protein sequence ID" value="OYQ35978.1"/>
    <property type="molecule type" value="Genomic_DNA"/>
</dbReference>
<accession>A0A255Z3C3</accession>
<feature type="binding site" evidence="11">
    <location>
        <position position="116"/>
    </location>
    <ligand>
        <name>[4Fe-4S] cluster</name>
        <dbReference type="ChEBI" id="CHEBI:49883"/>
        <note>4Fe-4S-S-AdoMet</note>
    </ligand>
</feature>
<evidence type="ECO:0000256" key="8">
    <source>
        <dbReference type="ARBA" id="ARBA00023004"/>
    </source>
</evidence>
<dbReference type="PANTHER" id="PTHR30538">
    <property type="entry name" value="LYSINE 2,3-AMINOMUTASE-RELATED"/>
    <property type="match status" value="1"/>
</dbReference>
<evidence type="ECO:0000256" key="5">
    <source>
        <dbReference type="ARBA" id="ARBA00022691"/>
    </source>
</evidence>
<evidence type="ECO:0000256" key="10">
    <source>
        <dbReference type="ARBA" id="ARBA00023235"/>
    </source>
</evidence>
<dbReference type="SFLD" id="SFLDG01070">
    <property type="entry name" value="PLP-dependent"/>
    <property type="match status" value="1"/>
</dbReference>
<comment type="similarity">
    <text evidence="3">Belongs to the radical SAM superfamily. KamA family.</text>
</comment>
<dbReference type="InterPro" id="IPR003739">
    <property type="entry name" value="Lys_aminomutase/Glu_NH3_mut"/>
</dbReference>
<dbReference type="Pfam" id="PF12544">
    <property type="entry name" value="LAM_C"/>
    <property type="match status" value="1"/>
</dbReference>
<feature type="compositionally biased region" description="Basic and acidic residues" evidence="13">
    <location>
        <begin position="337"/>
        <end position="346"/>
    </location>
</feature>
<dbReference type="PIRSF" id="PIRSF004911">
    <property type="entry name" value="DUF160"/>
    <property type="match status" value="1"/>
</dbReference>
<keyword evidence="8" id="KW-0408">Iron</keyword>
<evidence type="ECO:0000313" key="15">
    <source>
        <dbReference type="EMBL" id="OYQ35978.1"/>
    </source>
</evidence>
<dbReference type="NCBIfam" id="TIGR03822">
    <property type="entry name" value="AblA_like_2"/>
    <property type="match status" value="1"/>
</dbReference>
<dbReference type="RefSeq" id="WP_094455054.1">
    <property type="nucleotide sequence ID" value="NZ_NOXU01000024.1"/>
</dbReference>
<keyword evidence="4 11" id="KW-0004">4Fe-4S</keyword>
<dbReference type="GO" id="GO:0016853">
    <property type="term" value="F:isomerase activity"/>
    <property type="evidence" value="ECO:0007669"/>
    <property type="project" value="UniProtKB-KW"/>
</dbReference>
<reference evidence="15 16" key="1">
    <citation type="submission" date="2017-07" db="EMBL/GenBank/DDBJ databases">
        <title>Niveispirillum cyanobacteriorum sp. nov., isolated from cyanobacterial aggregates in a eutrophic lake.</title>
        <authorList>
            <person name="Cai H."/>
        </authorList>
    </citation>
    <scope>NUCLEOTIDE SEQUENCE [LARGE SCALE GENOMIC DNA]</scope>
    <source>
        <strain evidence="16">TH1-14</strain>
    </source>
</reference>
<feature type="modified residue" description="N6-(pyridoxal phosphate)lysine" evidence="12">
    <location>
        <position position="322"/>
    </location>
</feature>
<protein>
    <submittedName>
        <fullName evidence="15">Lysine 2,3-aminomutase</fullName>
    </submittedName>
</protein>
<dbReference type="Proteomes" id="UP000216998">
    <property type="component" value="Unassembled WGS sequence"/>
</dbReference>
<evidence type="ECO:0000256" key="4">
    <source>
        <dbReference type="ARBA" id="ARBA00022485"/>
    </source>
</evidence>
<dbReference type="PANTHER" id="PTHR30538:SF1">
    <property type="entry name" value="L-LYSINE 2,3-AMINOMUTASE"/>
    <property type="match status" value="1"/>
</dbReference>
<dbReference type="InterPro" id="IPR013785">
    <property type="entry name" value="Aldolase_TIM"/>
</dbReference>
<evidence type="ECO:0000256" key="1">
    <source>
        <dbReference type="ARBA" id="ARBA00001933"/>
    </source>
</evidence>
<evidence type="ECO:0000256" key="3">
    <source>
        <dbReference type="ARBA" id="ARBA00008703"/>
    </source>
</evidence>
<dbReference type="GO" id="GO:0051539">
    <property type="term" value="F:4 iron, 4 sulfur cluster binding"/>
    <property type="evidence" value="ECO:0007669"/>
    <property type="project" value="UniProtKB-KW"/>
</dbReference>
<dbReference type="Pfam" id="PF04055">
    <property type="entry name" value="Radical_SAM"/>
    <property type="match status" value="1"/>
</dbReference>
<dbReference type="OrthoDB" id="9768064at2"/>
<evidence type="ECO:0000256" key="2">
    <source>
        <dbReference type="ARBA" id="ARBA00001966"/>
    </source>
</evidence>
<keyword evidence="6 11" id="KW-0479">Metal-binding</keyword>
<keyword evidence="16" id="KW-1185">Reference proteome</keyword>
<feature type="binding site" evidence="11">
    <location>
        <position position="109"/>
    </location>
    <ligand>
        <name>[4Fe-4S] cluster</name>
        <dbReference type="ChEBI" id="CHEBI:49883"/>
        <note>4Fe-4S-S-AdoMet</note>
    </ligand>
</feature>
<keyword evidence="7 12" id="KW-0663">Pyridoxal phosphate</keyword>
<evidence type="ECO:0000313" key="16">
    <source>
        <dbReference type="Proteomes" id="UP000216998"/>
    </source>
</evidence>
<keyword evidence="5" id="KW-0949">S-adenosyl-L-methionine</keyword>
<evidence type="ECO:0000256" key="13">
    <source>
        <dbReference type="SAM" id="MobiDB-lite"/>
    </source>
</evidence>
<evidence type="ECO:0000256" key="11">
    <source>
        <dbReference type="PIRSR" id="PIRSR004911-1"/>
    </source>
</evidence>
<dbReference type="PROSITE" id="PS51918">
    <property type="entry name" value="RADICAL_SAM"/>
    <property type="match status" value="1"/>
</dbReference>
<evidence type="ECO:0000256" key="6">
    <source>
        <dbReference type="ARBA" id="ARBA00022723"/>
    </source>
</evidence>
<comment type="cofactor">
    <cofactor evidence="1 12">
        <name>pyridoxal 5'-phosphate</name>
        <dbReference type="ChEBI" id="CHEBI:597326"/>
    </cofactor>
</comment>
<dbReference type="SFLD" id="SFLDS00029">
    <property type="entry name" value="Radical_SAM"/>
    <property type="match status" value="1"/>
</dbReference>
<dbReference type="InterPro" id="IPR007197">
    <property type="entry name" value="rSAM"/>
</dbReference>
<feature type="region of interest" description="Disordered" evidence="13">
    <location>
        <begin position="330"/>
        <end position="353"/>
    </location>
</feature>
<organism evidence="15 16">
    <name type="scientific">Niveispirillum lacus</name>
    <dbReference type="NCBI Taxonomy" id="1981099"/>
    <lineage>
        <taxon>Bacteria</taxon>
        <taxon>Pseudomonadati</taxon>
        <taxon>Pseudomonadota</taxon>
        <taxon>Alphaproteobacteria</taxon>
        <taxon>Rhodospirillales</taxon>
        <taxon>Azospirillaceae</taxon>
        <taxon>Niveispirillum</taxon>
    </lineage>
</organism>
<evidence type="ECO:0000256" key="9">
    <source>
        <dbReference type="ARBA" id="ARBA00023014"/>
    </source>
</evidence>
<dbReference type="SUPFAM" id="SSF102114">
    <property type="entry name" value="Radical SAM enzymes"/>
    <property type="match status" value="1"/>
</dbReference>
<dbReference type="NCBIfam" id="TIGR00238">
    <property type="entry name" value="KamA family radical SAM protein"/>
    <property type="match status" value="1"/>
</dbReference>
<evidence type="ECO:0000259" key="14">
    <source>
        <dbReference type="PROSITE" id="PS51918"/>
    </source>
</evidence>
<feature type="binding site" evidence="11">
    <location>
        <position position="113"/>
    </location>
    <ligand>
        <name>[4Fe-4S] cluster</name>
        <dbReference type="ChEBI" id="CHEBI:49883"/>
        <note>4Fe-4S-S-AdoMet</note>
    </ligand>
</feature>
<keyword evidence="10" id="KW-0413">Isomerase</keyword>
<dbReference type="InterPro" id="IPR022447">
    <property type="entry name" value="Lys_aminomutase-rel"/>
</dbReference>
<evidence type="ECO:0000256" key="12">
    <source>
        <dbReference type="PIRSR" id="PIRSR603739-50"/>
    </source>
</evidence>
<evidence type="ECO:0000256" key="7">
    <source>
        <dbReference type="ARBA" id="ARBA00022898"/>
    </source>
</evidence>
<proteinExistence type="inferred from homology"/>
<dbReference type="AlphaFoldDB" id="A0A255Z3C3"/>
<dbReference type="InterPro" id="IPR025895">
    <property type="entry name" value="LAM_C_dom"/>
</dbReference>
<keyword evidence="9 11" id="KW-0411">Iron-sulfur</keyword>